<dbReference type="Proteomes" id="UP001165542">
    <property type="component" value="Unassembled WGS sequence"/>
</dbReference>
<evidence type="ECO:0000313" key="3">
    <source>
        <dbReference type="EMBL" id="MCS2609295.1"/>
    </source>
</evidence>
<dbReference type="Pfam" id="PF00082">
    <property type="entry name" value="Peptidase_S8"/>
    <property type="match status" value="1"/>
</dbReference>
<accession>A0ABT2ECJ2</accession>
<dbReference type="PROSITE" id="PS51257">
    <property type="entry name" value="PROKAR_LIPOPROTEIN"/>
    <property type="match status" value="1"/>
</dbReference>
<feature type="domain" description="Peptidase S8/S53" evidence="2">
    <location>
        <begin position="73"/>
        <end position="311"/>
    </location>
</feature>
<reference evidence="3" key="1">
    <citation type="submission" date="2021-11" db="EMBL/GenBank/DDBJ databases">
        <title>Halomonas sp., isolated from a coastal aquaculture zone in Dongshan Bay.</title>
        <authorList>
            <person name="Lin W."/>
        </authorList>
    </citation>
    <scope>NUCLEOTIDE SEQUENCE</scope>
    <source>
        <strain evidence="3">Yzlin-01</strain>
    </source>
</reference>
<keyword evidence="1" id="KW-0378">Hydrolase</keyword>
<dbReference type="RefSeq" id="WP_259035800.1">
    <property type="nucleotide sequence ID" value="NZ_JAJISC010000003.1"/>
</dbReference>
<evidence type="ECO:0000259" key="2">
    <source>
        <dbReference type="Pfam" id="PF00082"/>
    </source>
</evidence>
<feature type="active site" description="Charge relay system" evidence="1">
    <location>
        <position position="277"/>
    </location>
</feature>
<gene>
    <name evidence="3" type="ORF">LLY24_08190</name>
</gene>
<dbReference type="PROSITE" id="PS51892">
    <property type="entry name" value="SUBTILASE"/>
    <property type="match status" value="1"/>
</dbReference>
<comment type="similarity">
    <text evidence="1">Belongs to the peptidase S8 family.</text>
</comment>
<keyword evidence="1" id="KW-0645">Protease</keyword>
<protein>
    <submittedName>
        <fullName evidence="3">S8 family serine peptidase</fullName>
    </submittedName>
</protein>
<keyword evidence="4" id="KW-1185">Reference proteome</keyword>
<dbReference type="EMBL" id="JAJISC010000003">
    <property type="protein sequence ID" value="MCS2609295.1"/>
    <property type="molecule type" value="Genomic_DNA"/>
</dbReference>
<feature type="active site" description="Charge relay system" evidence="1">
    <location>
        <position position="80"/>
    </location>
</feature>
<proteinExistence type="inferred from homology"/>
<comment type="caution">
    <text evidence="3">The sequence shown here is derived from an EMBL/GenBank/DDBJ whole genome shotgun (WGS) entry which is preliminary data.</text>
</comment>
<dbReference type="InterPro" id="IPR000209">
    <property type="entry name" value="Peptidase_S8/S53_dom"/>
</dbReference>
<dbReference type="SUPFAM" id="SSF52743">
    <property type="entry name" value="Subtilisin-like"/>
    <property type="match status" value="1"/>
</dbReference>
<sequence>MNQDIKPGFNSVGQRRPLCLAIAVAIGSLTLTACSSGGGGVSNNDALNEYTPSSATPSLAAPSVSVSVLNPNEVRVAVVDSAFNQAELINSERVIDSLNIHTGGRDVSGGNEWHGNVVASTITGGTLGNARLDLIKVESDGVNRSSAIDYAIGEAASRGARVINASFSQRYSASDPRLSFNGVSSPASYARVVNANDGKGAVYVVSAGNDGKAIDTQGRPIYASHPDLYDMMLIAVGTTKEGDIHPSSAYPGDDERLQARAIATDYVNRQVGAQGTSISAARISEYAAGILARWPHMSAQQASQRLLDTASHDSALFARNDCGSAGNMNCGAFYLGQGIADIDAALAPEGELVVAQSERLSEGGAAAESAYLQLSGAFGDSLAASGALNDVAVFDSLGRDYQADFAANLQPRTSRATSMRRQMEKLSRITPAALSRETVATNGFRVDSQFSGAGELVSSRFDGTFGNAELSAFSFAGDQASPMSAYAESNMMPMLSFQEGTAMTQGLDSVNGVQSRYALGETLSLVASHWVGSELTSGSDSDYRAQRSDIGVEWEISPALNLTTQLGRSEERNGLLGTTGGSALGVGERNELYFASLNLQATLSEGVSAFAEFEQGRGSVQGKGLLTHLDDIHARAMSLGLQWQKENEQWALALRQPLRIDSGVASFDVPVGRTLAGDVIREQRSADLAASGRQVDLELGYTLFPSERSQWQFNLLHTREPGHDADAPSDTAAMVSYAVAW</sequence>
<organism evidence="3 4">
    <name type="scientific">Halomonas dongshanensis</name>
    <dbReference type="NCBI Taxonomy" id="2890835"/>
    <lineage>
        <taxon>Bacteria</taxon>
        <taxon>Pseudomonadati</taxon>
        <taxon>Pseudomonadota</taxon>
        <taxon>Gammaproteobacteria</taxon>
        <taxon>Oceanospirillales</taxon>
        <taxon>Halomonadaceae</taxon>
        <taxon>Halomonas</taxon>
    </lineage>
</organism>
<evidence type="ECO:0000313" key="4">
    <source>
        <dbReference type="Proteomes" id="UP001165542"/>
    </source>
</evidence>
<dbReference type="InterPro" id="IPR036852">
    <property type="entry name" value="Peptidase_S8/S53_dom_sf"/>
</dbReference>
<dbReference type="Gene3D" id="3.40.50.200">
    <property type="entry name" value="Peptidase S8/S53 domain"/>
    <property type="match status" value="1"/>
</dbReference>
<evidence type="ECO:0000256" key="1">
    <source>
        <dbReference type="PROSITE-ProRule" id="PRU01240"/>
    </source>
</evidence>
<keyword evidence="1" id="KW-0720">Serine protease</keyword>
<feature type="active site" description="Charge relay system" evidence="1">
    <location>
        <position position="114"/>
    </location>
</feature>
<name>A0ABT2ECJ2_9GAMM</name>